<dbReference type="EMBL" id="GITU01010251">
    <property type="protein sequence ID" value="MBC1178954.1"/>
    <property type="molecule type" value="Transcribed_RNA"/>
</dbReference>
<feature type="compositionally biased region" description="Polar residues" evidence="4">
    <location>
        <begin position="33"/>
        <end position="42"/>
    </location>
</feature>
<feature type="region of interest" description="Disordered" evidence="4">
    <location>
        <begin position="32"/>
        <end position="67"/>
    </location>
</feature>
<dbReference type="GO" id="GO:0071013">
    <property type="term" value="C:catalytic step 2 spliceosome"/>
    <property type="evidence" value="ECO:0007669"/>
    <property type="project" value="TreeGrafter"/>
</dbReference>
<feature type="compositionally biased region" description="Basic residues" evidence="4">
    <location>
        <begin position="50"/>
        <end position="64"/>
    </location>
</feature>
<dbReference type="EMBL" id="AJWK01010573">
    <property type="status" value="NOT_ANNOTATED_CDS"/>
    <property type="molecule type" value="Genomic_DNA"/>
</dbReference>
<evidence type="ECO:0000313" key="5">
    <source>
        <dbReference type="EMBL" id="MBC1178954.1"/>
    </source>
</evidence>
<dbReference type="EnsemblMetazoa" id="LLOJ003297-RA">
    <property type="protein sequence ID" value="LLOJ003297-PA"/>
    <property type="gene ID" value="LLOJ003297"/>
</dbReference>
<sequence length="753" mass="86625">MCVQTGNNGKAWLINTSFIPLSLEQNDRDLSLPGSSVETFTSPDDEKGVSKKRKNKEKKKKHKKECSDDKSEAATELVLEFTGRENYYVDKTSQIGYLKVGKLHNPACPRYHSSNHVLGKPKRTLYKLCIFLRQAGLLEQFFALIKLALELNVSQDKFTGIEPLEADQNTLVEFEEVVLNSGLPMNEIWLRIEKLRTSFNFLPCPTGMSCTDPQRSVFNEDVCHFIYPLTNQENSLELIFNILRLLKIPLPHYKAFQQTSSLADLDAPEEFLNLLLFCDLGLDAKIRESTVSLIRELAVGPSFMSSWIGNDIYIKVIGDIILKLADCHKGRQRCIFIILWIRFQRILVIISRLEGKLDDKNAKSFRRTIKSELKREENRNEVIYFTEYALLEYEIGGTEAAESIFMGAMANSDGCVNADRFYTAVTFCEMWLKNGDRERALAALSKLAIGLDTPQISQKLLILKKFQDLLANLVQVERYTEEMRIEQLILPDYLINLIKACVYTLFLVKSFKEVLSLIQYLKKIFIGKNRRHSFIQENIYELLVNLESLEKFGTNFEDVSEALTYFPENIFLAKCLIAVQSVPWYKLKGILIKCSTPQSILMLVVAARLRHVIHEEHDPVQQRSLQLRVLSALRIVTNEEGKLRKNPLMWRLHLRCAYELEASLHQCRNVLFAALDECPWNKSLYLDGAVYVPHELTQLQDLIIEKQLRIYALPEELEILRSDGIFLSRYPSTYEGESRFRELGGVENVKKLG</sequence>
<dbReference type="PANTHER" id="PTHR13471:SF0">
    <property type="entry name" value="NUCLEAR EXOSOME REGULATOR NRDE2"/>
    <property type="match status" value="1"/>
</dbReference>
<comment type="subcellular location">
    <subcellularLocation>
        <location evidence="1">Nucleus</location>
    </subcellularLocation>
</comment>
<accession>A0A1B0CFZ6</accession>
<evidence type="ECO:0000256" key="2">
    <source>
        <dbReference type="ARBA" id="ARBA00009265"/>
    </source>
</evidence>
<reference evidence="5" key="2">
    <citation type="journal article" date="2020" name="BMC">
        <title>Leishmania infection induces a limited differential gene expression in the sand fly midgut.</title>
        <authorList>
            <person name="Coutinho-Abreu I.V."/>
            <person name="Serafim T.D."/>
            <person name="Meneses C."/>
            <person name="Kamhawi S."/>
            <person name="Oliveira F."/>
            <person name="Valenzuela J.G."/>
        </authorList>
    </citation>
    <scope>NUCLEOTIDE SEQUENCE</scope>
    <source>
        <strain evidence="5">Jacobina</strain>
        <tissue evidence="5">Midgut</tissue>
    </source>
</reference>
<dbReference type="Proteomes" id="UP000092461">
    <property type="component" value="Unassembled WGS sequence"/>
</dbReference>
<dbReference type="GO" id="GO:0031048">
    <property type="term" value="P:regulatory ncRNA-mediated heterochromatin formation"/>
    <property type="evidence" value="ECO:0007669"/>
    <property type="project" value="TreeGrafter"/>
</dbReference>
<dbReference type="EMBL" id="AJWK01010575">
    <property type="status" value="NOT_ANNOTATED_CDS"/>
    <property type="molecule type" value="Genomic_DNA"/>
</dbReference>
<reference evidence="6" key="3">
    <citation type="submission" date="2020-05" db="UniProtKB">
        <authorList>
            <consortium name="EnsemblMetazoa"/>
        </authorList>
    </citation>
    <scope>IDENTIFICATION</scope>
    <source>
        <strain evidence="6">Jacobina</strain>
    </source>
</reference>
<reference evidence="7" key="1">
    <citation type="submission" date="2012-05" db="EMBL/GenBank/DDBJ databases">
        <title>Whole Genome Assembly of Lutzomyia longipalpis.</title>
        <authorList>
            <person name="Richards S."/>
            <person name="Qu C."/>
            <person name="Dillon R."/>
            <person name="Worley K."/>
            <person name="Scherer S."/>
            <person name="Batterton M."/>
            <person name="Taylor A."/>
            <person name="Hawes A."/>
            <person name="Hernandez B."/>
            <person name="Kovar C."/>
            <person name="Mandapat C."/>
            <person name="Pham C."/>
            <person name="Qu C."/>
            <person name="Jing C."/>
            <person name="Bess C."/>
            <person name="Bandaranaike D."/>
            <person name="Ngo D."/>
            <person name="Ongeri F."/>
            <person name="Arias F."/>
            <person name="Lara F."/>
            <person name="Weissenberger G."/>
            <person name="Kamau G."/>
            <person name="Han H."/>
            <person name="Shen H."/>
            <person name="Dinh H."/>
            <person name="Khalil I."/>
            <person name="Jones J."/>
            <person name="Shafer J."/>
            <person name="Jayaseelan J."/>
            <person name="Quiroz J."/>
            <person name="Blankenburg K."/>
            <person name="Nguyen L."/>
            <person name="Jackson L."/>
            <person name="Francisco L."/>
            <person name="Tang L.-Y."/>
            <person name="Pu L.-L."/>
            <person name="Perales L."/>
            <person name="Lorensuhewa L."/>
            <person name="Munidasa M."/>
            <person name="Coyle M."/>
            <person name="Taylor M."/>
            <person name="Puazo M."/>
            <person name="Firestine M."/>
            <person name="Scheel M."/>
            <person name="Javaid M."/>
            <person name="Wang M."/>
            <person name="Li M."/>
            <person name="Tabassum N."/>
            <person name="Saada N."/>
            <person name="Osuji N."/>
            <person name="Aqrawi P."/>
            <person name="Fu Q."/>
            <person name="Thornton R."/>
            <person name="Raj R."/>
            <person name="Goodspeed R."/>
            <person name="Mata R."/>
            <person name="Najjar R."/>
            <person name="Gubbala S."/>
            <person name="Lee S."/>
            <person name="Denson S."/>
            <person name="Patil S."/>
            <person name="Macmil S."/>
            <person name="Qi S."/>
            <person name="Matskevitch T."/>
            <person name="Palculict T."/>
            <person name="Mathew T."/>
            <person name="Vee V."/>
            <person name="Velamala V."/>
            <person name="Korchina V."/>
            <person name="Cai W."/>
            <person name="Liu W."/>
            <person name="Dai W."/>
            <person name="Zou X."/>
            <person name="Zhu Y."/>
            <person name="Zhang Y."/>
            <person name="Wu Y.-Q."/>
            <person name="Xin Y."/>
            <person name="Nazarath L."/>
            <person name="Kovar C."/>
            <person name="Han Y."/>
            <person name="Muzny D."/>
            <person name="Gibbs R."/>
        </authorList>
    </citation>
    <scope>NUCLEOTIDE SEQUENCE [LARGE SCALE GENOMIC DNA]</scope>
    <source>
        <strain evidence="7">Jacobina</strain>
    </source>
</reference>
<comment type="similarity">
    <text evidence="2">Belongs to the NRDE2 family.</text>
</comment>
<dbReference type="PANTHER" id="PTHR13471">
    <property type="entry name" value="TETRATRICOPEPTIDE-LIKE HELICAL"/>
    <property type="match status" value="1"/>
</dbReference>
<proteinExistence type="inferred from homology"/>
<dbReference type="VEuPathDB" id="VectorBase:LLONM1_001916"/>
<evidence type="ECO:0000313" key="7">
    <source>
        <dbReference type="Proteomes" id="UP000092461"/>
    </source>
</evidence>
<keyword evidence="3" id="KW-0539">Nucleus</keyword>
<dbReference type="AlphaFoldDB" id="A0A1B0CFZ6"/>
<organism evidence="6 7">
    <name type="scientific">Lutzomyia longipalpis</name>
    <name type="common">Sand fly</name>
    <dbReference type="NCBI Taxonomy" id="7200"/>
    <lineage>
        <taxon>Eukaryota</taxon>
        <taxon>Metazoa</taxon>
        <taxon>Ecdysozoa</taxon>
        <taxon>Arthropoda</taxon>
        <taxon>Hexapoda</taxon>
        <taxon>Insecta</taxon>
        <taxon>Pterygota</taxon>
        <taxon>Neoptera</taxon>
        <taxon>Endopterygota</taxon>
        <taxon>Diptera</taxon>
        <taxon>Nematocera</taxon>
        <taxon>Psychodoidea</taxon>
        <taxon>Psychodidae</taxon>
        <taxon>Lutzomyia</taxon>
        <taxon>Lutzomyia</taxon>
    </lineage>
</organism>
<dbReference type="GO" id="GO:1902369">
    <property type="term" value="P:negative regulation of RNA catabolic process"/>
    <property type="evidence" value="ECO:0007669"/>
    <property type="project" value="TreeGrafter"/>
</dbReference>
<keyword evidence="7" id="KW-1185">Reference proteome</keyword>
<name>A0A1B0CFZ6_LUTLO</name>
<evidence type="ECO:0000256" key="4">
    <source>
        <dbReference type="SAM" id="MobiDB-lite"/>
    </source>
</evidence>
<protein>
    <submittedName>
        <fullName evidence="5 6">Uncharacterized protein</fullName>
    </submittedName>
</protein>
<dbReference type="InterPro" id="IPR013633">
    <property type="entry name" value="NRDE-2"/>
</dbReference>
<dbReference type="EMBL" id="AJWK01010574">
    <property type="status" value="NOT_ANNOTATED_CDS"/>
    <property type="molecule type" value="Genomic_DNA"/>
</dbReference>
<evidence type="ECO:0000256" key="1">
    <source>
        <dbReference type="ARBA" id="ARBA00004123"/>
    </source>
</evidence>
<dbReference type="VEuPathDB" id="VectorBase:LLOJ003297"/>
<evidence type="ECO:0000313" key="6">
    <source>
        <dbReference type="EnsemblMetazoa" id="LLOJ003297-PA"/>
    </source>
</evidence>
<evidence type="ECO:0000256" key="3">
    <source>
        <dbReference type="ARBA" id="ARBA00023242"/>
    </source>
</evidence>